<gene>
    <name evidence="1" type="ORF">UFOVP349_43</name>
</gene>
<protein>
    <submittedName>
        <fullName evidence="1">Uncharacterized protein</fullName>
    </submittedName>
</protein>
<accession>A0A6J5LYA8</accession>
<evidence type="ECO:0000313" key="1">
    <source>
        <dbReference type="EMBL" id="CAB4139478.1"/>
    </source>
</evidence>
<reference evidence="1" key="1">
    <citation type="submission" date="2020-04" db="EMBL/GenBank/DDBJ databases">
        <authorList>
            <person name="Chiriac C."/>
            <person name="Salcher M."/>
            <person name="Ghai R."/>
            <person name="Kavagutti S V."/>
        </authorList>
    </citation>
    <scope>NUCLEOTIDE SEQUENCE</scope>
</reference>
<organism evidence="1">
    <name type="scientific">uncultured Caudovirales phage</name>
    <dbReference type="NCBI Taxonomy" id="2100421"/>
    <lineage>
        <taxon>Viruses</taxon>
        <taxon>Duplodnaviria</taxon>
        <taxon>Heunggongvirae</taxon>
        <taxon>Uroviricota</taxon>
        <taxon>Caudoviricetes</taxon>
        <taxon>Peduoviridae</taxon>
        <taxon>Maltschvirus</taxon>
        <taxon>Maltschvirus maltsch</taxon>
    </lineage>
</organism>
<proteinExistence type="predicted"/>
<sequence>MEKCLDLNGEEYEPMIPGTKCPVSVGVLELLYWEKRKSLNDISHHLFSFHAVDIKPYQLSKIFRQQNIKTRSRSVRGKWQGAKNARTGLLSIAGKASVKEPHQIQVRVERGRAFFNSEKGDRARKTGRINYAKKCAEKKKKNCEQCKEIYISRNASQKFCSRLCQGKNKQRSAKRCNYCNCQFKPEEAGRKFCSIACASKARIVFLSNIKCPKCLLEKCQWGGNYAKFKRIACCACGCSFTRPIIELGLRQDLEAAGALDDGRILASAFQKREEAR</sequence>
<dbReference type="EMBL" id="LR796357">
    <property type="protein sequence ID" value="CAB4139478.1"/>
    <property type="molecule type" value="Genomic_DNA"/>
</dbReference>
<name>A0A6J5LYA8_9CAUD</name>